<dbReference type="EMBL" id="JAHHUM010002410">
    <property type="protein sequence ID" value="KAK5603724.1"/>
    <property type="molecule type" value="Genomic_DNA"/>
</dbReference>
<dbReference type="Proteomes" id="UP001311232">
    <property type="component" value="Unassembled WGS sequence"/>
</dbReference>
<evidence type="ECO:0000256" key="16">
    <source>
        <dbReference type="ARBA" id="ARBA00035233"/>
    </source>
</evidence>
<keyword evidence="7" id="KW-1017">Isopeptide bond</keyword>
<dbReference type="Gene3D" id="3.40.47.10">
    <property type="match status" value="2"/>
</dbReference>
<keyword evidence="8" id="KW-0597">Phosphoprotein</keyword>
<dbReference type="GO" id="GO:0005739">
    <property type="term" value="C:mitochondrion"/>
    <property type="evidence" value="ECO:0007669"/>
    <property type="project" value="TreeGrafter"/>
</dbReference>
<evidence type="ECO:0000313" key="23">
    <source>
        <dbReference type="EMBL" id="KAK5603724.1"/>
    </source>
</evidence>
<comment type="subunit">
    <text evidence="18">Component of the large ribosomal subunit. May bind IPO9 with low affinity.</text>
</comment>
<dbReference type="GO" id="GO:0003735">
    <property type="term" value="F:structural constituent of ribosome"/>
    <property type="evidence" value="ECO:0007669"/>
    <property type="project" value="InterPro"/>
</dbReference>
<dbReference type="AlphaFoldDB" id="A0AAV9R4J2"/>
<sequence length="536" mass="59062">LEDTLWAGLTDLHIKTPMGITAENLAEKYQITREDCDNYAYQTQQRWKAAHEEGHFTAEIAPIEVKAKKGKASMSHDEHPRPQTTLEQMAKLPTVFKKGGTVTAANASGVSDGAAALVITSEEALKEHKLTPLARIVSYHVSGCDPSIMGIGPVPAVTEALKKAGLSVNDMDLVEVNEAFAPQYLAVAKALGLDPVKSNVNGGAIAIGHPLGASGARITAHLVHELRRRGGKYAVGSACIGGGQGIAIVKQGQSVPPPFVLDMCCFFCKEVDHTLNKMAEGDKKKSAKKKHGSRNPVLARGIGRYSRSAMYARRAMYKRKTKTTETKIEKKIKTKPKATVVKSVGGDKNGGTRVVKLRKMPRYYPTEDVPRKLKSHGKKPFSQHKRKLRATITPGTVLILLTGRHRGKRVVFLKQLSSGLLLVTGPLALNRVPLRRAHQKFVIATTTKIDISGMKIPKTLNDTYFKKKKLRRPRHQEGEIFDTEKEKYQLTEQRKEDQKAVDAQLLPLIKKEPQLKGYLRSSFALSNGVYPHKLVF</sequence>
<evidence type="ECO:0000256" key="7">
    <source>
        <dbReference type="ARBA" id="ARBA00022499"/>
    </source>
</evidence>
<keyword evidence="13" id="KW-0687">Ribonucleoprotein</keyword>
<dbReference type="CDD" id="cd13156">
    <property type="entry name" value="KOW_RPL6"/>
    <property type="match status" value="1"/>
</dbReference>
<dbReference type="InterPro" id="IPR000915">
    <property type="entry name" value="60S_ribosomal_eL6"/>
</dbReference>
<dbReference type="InterPro" id="IPR008991">
    <property type="entry name" value="Translation_prot_SH3-like_sf"/>
</dbReference>
<dbReference type="InterPro" id="IPR041997">
    <property type="entry name" value="Ribosomal_eL6_KOW"/>
</dbReference>
<evidence type="ECO:0000256" key="1">
    <source>
        <dbReference type="ARBA" id="ARBA00004240"/>
    </source>
</evidence>
<dbReference type="GO" id="GO:0006635">
    <property type="term" value="P:fatty acid beta-oxidation"/>
    <property type="evidence" value="ECO:0007669"/>
    <property type="project" value="TreeGrafter"/>
</dbReference>
<dbReference type="InterPro" id="IPR020617">
    <property type="entry name" value="Thiolase_C"/>
</dbReference>
<dbReference type="FunFam" id="2.30.30.30:FF:000020">
    <property type="entry name" value="60S ribosomal protein L6"/>
    <property type="match status" value="1"/>
</dbReference>
<dbReference type="Pfam" id="PF00108">
    <property type="entry name" value="Thiolase_N"/>
    <property type="match status" value="1"/>
</dbReference>
<keyword evidence="11" id="KW-0832">Ubl conjugation</keyword>
<protein>
    <recommendedName>
        <fullName evidence="16">Large ribosomal subunit protein eL6</fullName>
    </recommendedName>
    <alternativeName>
        <fullName evidence="17">60S ribosomal protein L6</fullName>
    </alternativeName>
</protein>
<evidence type="ECO:0000256" key="8">
    <source>
        <dbReference type="ARBA" id="ARBA00022553"/>
    </source>
</evidence>
<dbReference type="CDD" id="cd00751">
    <property type="entry name" value="thiolase"/>
    <property type="match status" value="1"/>
</dbReference>
<name>A0AAV9R4J2_9TELE</name>
<evidence type="ECO:0000259" key="22">
    <source>
        <dbReference type="Pfam" id="PF03868"/>
    </source>
</evidence>
<dbReference type="GO" id="GO:0005829">
    <property type="term" value="C:cytosol"/>
    <property type="evidence" value="ECO:0007669"/>
    <property type="project" value="UniProtKB-SubCell"/>
</dbReference>
<proteinExistence type="inferred from homology"/>
<comment type="caution">
    <text evidence="23">The sequence shown here is derived from an EMBL/GenBank/DDBJ whole genome shotgun (WGS) entry which is preliminary data.</text>
</comment>
<comment type="similarity">
    <text evidence="4">Belongs to the eukaryotic ribosomal protein eL6 family.</text>
</comment>
<keyword evidence="24" id="KW-1185">Reference proteome</keyword>
<evidence type="ECO:0000256" key="15">
    <source>
        <dbReference type="ARBA" id="ARBA00034092"/>
    </source>
</evidence>
<dbReference type="SUPFAM" id="SSF53901">
    <property type="entry name" value="Thiolase-like"/>
    <property type="match status" value="2"/>
</dbReference>
<keyword evidence="14 19" id="KW-0012">Acyltransferase</keyword>
<comment type="function">
    <text evidence="15">Component of the large ribosomal subunit. The ribosome is a large ribonucleoprotein complex responsible for the synthesis of proteins in the cell.</text>
</comment>
<evidence type="ECO:0000313" key="24">
    <source>
        <dbReference type="Proteomes" id="UP001311232"/>
    </source>
</evidence>
<organism evidence="23 24">
    <name type="scientific">Crenichthys baileyi</name>
    <name type="common">White River springfish</name>
    <dbReference type="NCBI Taxonomy" id="28760"/>
    <lineage>
        <taxon>Eukaryota</taxon>
        <taxon>Metazoa</taxon>
        <taxon>Chordata</taxon>
        <taxon>Craniata</taxon>
        <taxon>Vertebrata</taxon>
        <taxon>Euteleostomi</taxon>
        <taxon>Actinopterygii</taxon>
        <taxon>Neopterygii</taxon>
        <taxon>Teleostei</taxon>
        <taxon>Neoteleostei</taxon>
        <taxon>Acanthomorphata</taxon>
        <taxon>Ovalentaria</taxon>
        <taxon>Atherinomorphae</taxon>
        <taxon>Cyprinodontiformes</taxon>
        <taxon>Goodeidae</taxon>
        <taxon>Crenichthys</taxon>
    </lineage>
</organism>
<accession>A0AAV9R4J2</accession>
<dbReference type="GO" id="GO:0006412">
    <property type="term" value="P:translation"/>
    <property type="evidence" value="ECO:0007669"/>
    <property type="project" value="InterPro"/>
</dbReference>
<dbReference type="InterPro" id="IPR020613">
    <property type="entry name" value="Thiolase_CS"/>
</dbReference>
<feature type="non-terminal residue" evidence="23">
    <location>
        <position position="1"/>
    </location>
</feature>
<dbReference type="PANTHER" id="PTHR18919">
    <property type="entry name" value="ACETYL-COA C-ACYLTRANSFERASE"/>
    <property type="match status" value="1"/>
</dbReference>
<evidence type="ECO:0000256" key="10">
    <source>
        <dbReference type="ARBA" id="ARBA00022824"/>
    </source>
</evidence>
<dbReference type="InterPro" id="IPR014722">
    <property type="entry name" value="Rib_uL2_dom2"/>
</dbReference>
<feature type="domain" description="Thiolase C-terminal" evidence="21">
    <location>
        <begin position="130"/>
        <end position="249"/>
    </location>
</feature>
<evidence type="ECO:0000256" key="14">
    <source>
        <dbReference type="ARBA" id="ARBA00023315"/>
    </source>
</evidence>
<evidence type="ECO:0000256" key="3">
    <source>
        <dbReference type="ARBA" id="ARBA00005189"/>
    </source>
</evidence>
<comment type="pathway">
    <text evidence="3">Lipid metabolism.</text>
</comment>
<evidence type="ECO:0000256" key="12">
    <source>
        <dbReference type="ARBA" id="ARBA00022980"/>
    </source>
</evidence>
<dbReference type="Pfam" id="PF02803">
    <property type="entry name" value="Thiolase_C"/>
    <property type="match status" value="1"/>
</dbReference>
<evidence type="ECO:0000256" key="6">
    <source>
        <dbReference type="ARBA" id="ARBA00022490"/>
    </source>
</evidence>
<dbReference type="Pfam" id="PF03868">
    <property type="entry name" value="Ribosomal_L6e_N"/>
    <property type="match status" value="1"/>
</dbReference>
<dbReference type="InterPro" id="IPR016039">
    <property type="entry name" value="Thiolase-like"/>
</dbReference>
<evidence type="ECO:0000256" key="9">
    <source>
        <dbReference type="ARBA" id="ARBA00022679"/>
    </source>
</evidence>
<evidence type="ECO:0000256" key="5">
    <source>
        <dbReference type="ARBA" id="ARBA00010982"/>
    </source>
</evidence>
<keyword evidence="6" id="KW-0963">Cytoplasm</keyword>
<dbReference type="GO" id="GO:0003985">
    <property type="term" value="F:acetyl-CoA C-acetyltransferase activity"/>
    <property type="evidence" value="ECO:0007669"/>
    <property type="project" value="TreeGrafter"/>
</dbReference>
<dbReference type="PROSITE" id="PS00099">
    <property type="entry name" value="THIOLASE_3"/>
    <property type="match status" value="1"/>
</dbReference>
<dbReference type="InterPro" id="IPR020610">
    <property type="entry name" value="Thiolase_AS"/>
</dbReference>
<evidence type="ECO:0000259" key="21">
    <source>
        <dbReference type="Pfam" id="PF02803"/>
    </source>
</evidence>
<dbReference type="InterPro" id="IPR020616">
    <property type="entry name" value="Thiolase_N"/>
</dbReference>
<comment type="similarity">
    <text evidence="5 19">Belongs to the thiolase-like superfamily. Thiolase family.</text>
</comment>
<evidence type="ECO:0000256" key="19">
    <source>
        <dbReference type="RuleBase" id="RU003557"/>
    </source>
</evidence>
<evidence type="ECO:0000256" key="18">
    <source>
        <dbReference type="ARBA" id="ARBA00046388"/>
    </source>
</evidence>
<dbReference type="PANTHER" id="PTHR18919:SF107">
    <property type="entry name" value="ACETYL-COA ACETYLTRANSFERASE, CYTOSOLIC"/>
    <property type="match status" value="1"/>
</dbReference>
<dbReference type="GO" id="GO:0005783">
    <property type="term" value="C:endoplasmic reticulum"/>
    <property type="evidence" value="ECO:0007669"/>
    <property type="project" value="UniProtKB-SubCell"/>
</dbReference>
<reference evidence="23 24" key="1">
    <citation type="submission" date="2021-06" db="EMBL/GenBank/DDBJ databases">
        <authorList>
            <person name="Palmer J.M."/>
        </authorList>
    </citation>
    <scope>NUCLEOTIDE SEQUENCE [LARGE SCALE GENOMIC DNA]</scope>
    <source>
        <strain evidence="23 24">MEX-2019</strain>
        <tissue evidence="23">Muscle</tissue>
    </source>
</reference>
<dbReference type="GO" id="GO:0015934">
    <property type="term" value="C:large ribosomal subunit"/>
    <property type="evidence" value="ECO:0007669"/>
    <property type="project" value="UniProtKB-ARBA"/>
</dbReference>
<dbReference type="Gene3D" id="2.30.30.30">
    <property type="match status" value="1"/>
</dbReference>
<dbReference type="InterPro" id="IPR002155">
    <property type="entry name" value="Thiolase"/>
</dbReference>
<evidence type="ECO:0000256" key="17">
    <source>
        <dbReference type="ARBA" id="ARBA00035351"/>
    </source>
</evidence>
<evidence type="ECO:0000256" key="2">
    <source>
        <dbReference type="ARBA" id="ARBA00004514"/>
    </source>
</evidence>
<feature type="domain" description="Thiolase N-terminal" evidence="20">
    <location>
        <begin position="4"/>
        <end position="123"/>
    </location>
</feature>
<evidence type="ECO:0000256" key="11">
    <source>
        <dbReference type="ARBA" id="ARBA00022843"/>
    </source>
</evidence>
<evidence type="ECO:0000256" key="4">
    <source>
        <dbReference type="ARBA" id="ARBA00010592"/>
    </source>
</evidence>
<feature type="domain" description="Large ribosomal subunit protein uL6 N-terminal" evidence="22">
    <location>
        <begin position="284"/>
        <end position="342"/>
    </location>
</feature>
<dbReference type="NCBIfam" id="TIGR01930">
    <property type="entry name" value="AcCoA-C-Actrans"/>
    <property type="match status" value="1"/>
</dbReference>
<evidence type="ECO:0000259" key="20">
    <source>
        <dbReference type="Pfam" id="PF00108"/>
    </source>
</evidence>
<dbReference type="Pfam" id="PF01159">
    <property type="entry name" value="Ribosomal_L6e"/>
    <property type="match status" value="1"/>
</dbReference>
<evidence type="ECO:0000256" key="13">
    <source>
        <dbReference type="ARBA" id="ARBA00023274"/>
    </source>
</evidence>
<dbReference type="PROSITE" id="PS00737">
    <property type="entry name" value="THIOLASE_2"/>
    <property type="match status" value="1"/>
</dbReference>
<gene>
    <name evidence="23" type="ORF">CRENBAI_001984</name>
</gene>
<dbReference type="SUPFAM" id="SSF50104">
    <property type="entry name" value="Translation proteins SH3-like domain"/>
    <property type="match status" value="1"/>
</dbReference>
<keyword evidence="10" id="KW-0256">Endoplasmic reticulum</keyword>
<keyword evidence="9 19" id="KW-0808">Transferase</keyword>
<keyword evidence="12" id="KW-0689">Ribosomal protein</keyword>
<comment type="subcellular location">
    <subcellularLocation>
        <location evidence="2">Cytoplasm</location>
        <location evidence="2">Cytosol</location>
    </subcellularLocation>
    <subcellularLocation>
        <location evidence="1">Endoplasmic reticulum</location>
    </subcellularLocation>
</comment>
<dbReference type="InterPro" id="IPR005568">
    <property type="entry name" value="Ribosomal_uL6_N"/>
</dbReference>